<keyword evidence="4" id="KW-0378">Hydrolase</keyword>
<gene>
    <name evidence="4" type="ORF">G2W53_027160</name>
</gene>
<proteinExistence type="inferred from homology"/>
<dbReference type="GO" id="GO:0016485">
    <property type="term" value="P:protein processing"/>
    <property type="evidence" value="ECO:0007669"/>
    <property type="project" value="TreeGrafter"/>
</dbReference>
<evidence type="ECO:0000256" key="1">
    <source>
        <dbReference type="ARBA" id="ARBA00005988"/>
    </source>
</evidence>
<dbReference type="PANTHER" id="PTHR11532">
    <property type="entry name" value="PROTEASE M14 CARBOXYPEPTIDASE"/>
    <property type="match status" value="1"/>
</dbReference>
<evidence type="ECO:0000313" key="4">
    <source>
        <dbReference type="EMBL" id="KAF7821705.1"/>
    </source>
</evidence>
<name>A0A834WFT1_9FABA</name>
<evidence type="ECO:0000256" key="2">
    <source>
        <dbReference type="SAM" id="MobiDB-lite"/>
    </source>
</evidence>
<dbReference type="Pfam" id="PF00246">
    <property type="entry name" value="Peptidase_M14"/>
    <property type="match status" value="1"/>
</dbReference>
<feature type="domain" description="Peptidase M14" evidence="3">
    <location>
        <begin position="100"/>
        <end position="155"/>
    </location>
</feature>
<accession>A0A834WFT1</accession>
<feature type="region of interest" description="Disordered" evidence="2">
    <location>
        <begin position="213"/>
        <end position="236"/>
    </location>
</feature>
<dbReference type="InterPro" id="IPR000834">
    <property type="entry name" value="Peptidase_M14"/>
</dbReference>
<keyword evidence="4" id="KW-0645">Protease</keyword>
<dbReference type="EMBL" id="JAAIUW010000008">
    <property type="protein sequence ID" value="KAF7821705.1"/>
    <property type="molecule type" value="Genomic_DNA"/>
</dbReference>
<dbReference type="PANTHER" id="PTHR11532:SF57">
    <property type="entry name" value="CARBOXYPEPTIDASE D, B"/>
    <property type="match status" value="1"/>
</dbReference>
<evidence type="ECO:0000259" key="3">
    <source>
        <dbReference type="Pfam" id="PF00246"/>
    </source>
</evidence>
<dbReference type="AlphaFoldDB" id="A0A834WFT1"/>
<keyword evidence="4" id="KW-0121">Carboxypeptidase</keyword>
<sequence length="236" mass="26066">MPQNAENSPETVEKNAKTKAIGKLAGTCALVVAVGDETPRFCWCFPMVLAVRQTEAWKAAKQQMDEDYPECFGRRVRRSLAVGFLGLAGGELIFRSTGVATLIVENIHLHILPSLNPDGFSLRRRGNANNIDLNRDFPDQLQGQGVPIAKYCDHCHKKGHTKDTCREIHGKPPNCKPRSRSSAAHHVETTDSQPFSKDQIEFLQKLFGQSSTVSGMPSKGHIAQSGLGIREDDWQC</sequence>
<dbReference type="OrthoDB" id="826324at2759"/>
<dbReference type="Gene3D" id="3.40.630.10">
    <property type="entry name" value="Zn peptidases"/>
    <property type="match status" value="1"/>
</dbReference>
<dbReference type="GO" id="GO:0006518">
    <property type="term" value="P:peptide metabolic process"/>
    <property type="evidence" value="ECO:0007669"/>
    <property type="project" value="TreeGrafter"/>
</dbReference>
<dbReference type="GO" id="GO:0004181">
    <property type="term" value="F:metallocarboxypeptidase activity"/>
    <property type="evidence" value="ECO:0007669"/>
    <property type="project" value="InterPro"/>
</dbReference>
<dbReference type="InterPro" id="IPR050753">
    <property type="entry name" value="Peptidase_M14_domain"/>
</dbReference>
<organism evidence="4 5">
    <name type="scientific">Senna tora</name>
    <dbReference type="NCBI Taxonomy" id="362788"/>
    <lineage>
        <taxon>Eukaryota</taxon>
        <taxon>Viridiplantae</taxon>
        <taxon>Streptophyta</taxon>
        <taxon>Embryophyta</taxon>
        <taxon>Tracheophyta</taxon>
        <taxon>Spermatophyta</taxon>
        <taxon>Magnoliopsida</taxon>
        <taxon>eudicotyledons</taxon>
        <taxon>Gunneridae</taxon>
        <taxon>Pentapetalae</taxon>
        <taxon>rosids</taxon>
        <taxon>fabids</taxon>
        <taxon>Fabales</taxon>
        <taxon>Fabaceae</taxon>
        <taxon>Caesalpinioideae</taxon>
        <taxon>Cassia clade</taxon>
        <taxon>Senna</taxon>
    </lineage>
</organism>
<comment type="caution">
    <text evidence="4">The sequence shown here is derived from an EMBL/GenBank/DDBJ whole genome shotgun (WGS) entry which is preliminary data.</text>
</comment>
<dbReference type="SUPFAM" id="SSF53187">
    <property type="entry name" value="Zn-dependent exopeptidases"/>
    <property type="match status" value="1"/>
</dbReference>
<evidence type="ECO:0000313" key="5">
    <source>
        <dbReference type="Proteomes" id="UP000634136"/>
    </source>
</evidence>
<dbReference type="GO" id="GO:0008270">
    <property type="term" value="F:zinc ion binding"/>
    <property type="evidence" value="ECO:0007669"/>
    <property type="project" value="InterPro"/>
</dbReference>
<dbReference type="Proteomes" id="UP000634136">
    <property type="component" value="Unassembled WGS sequence"/>
</dbReference>
<reference evidence="4" key="1">
    <citation type="submission" date="2020-09" db="EMBL/GenBank/DDBJ databases">
        <title>Genome-Enabled Discovery of Anthraquinone Biosynthesis in Senna tora.</title>
        <authorList>
            <person name="Kang S.-H."/>
            <person name="Pandey R.P."/>
            <person name="Lee C.-M."/>
            <person name="Sim J.-S."/>
            <person name="Jeong J.-T."/>
            <person name="Choi B.-S."/>
            <person name="Jung M."/>
            <person name="Ginzburg D."/>
            <person name="Zhao K."/>
            <person name="Won S.Y."/>
            <person name="Oh T.-J."/>
            <person name="Yu Y."/>
            <person name="Kim N.-H."/>
            <person name="Lee O.R."/>
            <person name="Lee T.-H."/>
            <person name="Bashyal P."/>
            <person name="Kim T.-S."/>
            <person name="Lee W.-H."/>
            <person name="Kawkins C."/>
            <person name="Kim C.-K."/>
            <person name="Kim J.S."/>
            <person name="Ahn B.O."/>
            <person name="Rhee S.Y."/>
            <person name="Sohng J.K."/>
        </authorList>
    </citation>
    <scope>NUCLEOTIDE SEQUENCE</scope>
    <source>
        <tissue evidence="4">Leaf</tissue>
    </source>
</reference>
<keyword evidence="5" id="KW-1185">Reference proteome</keyword>
<protein>
    <submittedName>
        <fullName evidence="4">Carboxypeptidase SOL1</fullName>
    </submittedName>
</protein>
<feature type="region of interest" description="Disordered" evidence="2">
    <location>
        <begin position="172"/>
        <end position="195"/>
    </location>
</feature>
<dbReference type="GO" id="GO:0005615">
    <property type="term" value="C:extracellular space"/>
    <property type="evidence" value="ECO:0007669"/>
    <property type="project" value="TreeGrafter"/>
</dbReference>
<comment type="similarity">
    <text evidence="1">Belongs to the peptidase M14 family.</text>
</comment>